<dbReference type="PRINTS" id="PR00463">
    <property type="entry name" value="EP450I"/>
</dbReference>
<gene>
    <name evidence="17" type="primary">CYP341B14</name>
</gene>
<comment type="cofactor">
    <cofactor evidence="1 14">
        <name>heme</name>
        <dbReference type="ChEBI" id="CHEBI:30413"/>
    </cofactor>
</comment>
<keyword evidence="12 15" id="KW-0503">Monooxygenase</keyword>
<dbReference type="PANTHER" id="PTHR24291">
    <property type="entry name" value="CYTOCHROME P450 FAMILY 4"/>
    <property type="match status" value="1"/>
</dbReference>
<comment type="subcellular location">
    <subcellularLocation>
        <location evidence="4">Endoplasmic reticulum membrane</location>
        <topology evidence="4">Peripheral membrane protein</topology>
    </subcellularLocation>
    <subcellularLocation>
        <location evidence="3">Microsome membrane</location>
        <topology evidence="3">Peripheral membrane protein</topology>
    </subcellularLocation>
</comment>
<dbReference type="InterPro" id="IPR036396">
    <property type="entry name" value="Cyt_P450_sf"/>
</dbReference>
<dbReference type="InterPro" id="IPR001128">
    <property type="entry name" value="Cyt_P450"/>
</dbReference>
<keyword evidence="8" id="KW-0256">Endoplasmic reticulum</keyword>
<dbReference type="Gene3D" id="1.10.630.10">
    <property type="entry name" value="Cytochrome P450"/>
    <property type="match status" value="1"/>
</dbReference>
<evidence type="ECO:0000256" key="7">
    <source>
        <dbReference type="ARBA" id="ARBA00022723"/>
    </source>
</evidence>
<evidence type="ECO:0000256" key="6">
    <source>
        <dbReference type="ARBA" id="ARBA00022617"/>
    </source>
</evidence>
<comment type="similarity">
    <text evidence="5 15">Belongs to the cytochrome P450 family.</text>
</comment>
<dbReference type="PANTHER" id="PTHR24291:SF189">
    <property type="entry name" value="CYTOCHROME P450 4C3-RELATED"/>
    <property type="match status" value="1"/>
</dbReference>
<evidence type="ECO:0000256" key="3">
    <source>
        <dbReference type="ARBA" id="ARBA00004174"/>
    </source>
</evidence>
<evidence type="ECO:0000256" key="1">
    <source>
        <dbReference type="ARBA" id="ARBA00001971"/>
    </source>
</evidence>
<evidence type="ECO:0000256" key="14">
    <source>
        <dbReference type="PIRSR" id="PIRSR602401-1"/>
    </source>
</evidence>
<keyword evidence="10 15" id="KW-0560">Oxidoreductase</keyword>
<evidence type="ECO:0000256" key="4">
    <source>
        <dbReference type="ARBA" id="ARBA00004406"/>
    </source>
</evidence>
<keyword evidence="16" id="KW-0732">Signal</keyword>
<feature type="binding site" description="axial binding residue" evidence="14">
    <location>
        <position position="439"/>
    </location>
    <ligand>
        <name>heme</name>
        <dbReference type="ChEBI" id="CHEBI:30413"/>
    </ligand>
    <ligandPart>
        <name>Fe</name>
        <dbReference type="ChEBI" id="CHEBI:18248"/>
    </ligandPart>
</feature>
<evidence type="ECO:0000256" key="15">
    <source>
        <dbReference type="RuleBase" id="RU000461"/>
    </source>
</evidence>
<proteinExistence type="evidence at transcript level"/>
<comment type="function">
    <text evidence="2">May be involved in the metabolism of insect hormones and in the breakdown of synthetic insecticides.</text>
</comment>
<dbReference type="GO" id="GO:0005789">
    <property type="term" value="C:endoplasmic reticulum membrane"/>
    <property type="evidence" value="ECO:0007669"/>
    <property type="project" value="UniProtKB-SubCell"/>
</dbReference>
<dbReference type="AlphaFoldDB" id="A0A2Z5SAV1"/>
<feature type="signal peptide" evidence="16">
    <location>
        <begin position="1"/>
        <end position="17"/>
    </location>
</feature>
<sequence>MLLLVLLVVLILLIVRRRKIQKFINLSKQIKCEIRSYPLIGHAYLLTGGSVNFMNTFQMFAREAIRNGGMTNLWIGSKYYIVAVDAADIEIVLKSSLEKDNVVRFVRNFIGNGPIFAPVSIWRPRRKVTAPTFSLKNLNRFVKIFARQSANLVQALKAVEGNGAQPVWNYMTTYTLDSVCETVFGVKMNSHENQEEPILKAFEIVSSLIAERMLQPWLQTDSVYKLLSCHYRFEKNKKVLHDFVKKVITLTRERLKENCETDESSTNRAKCFLELLIEASGGERGYSDVELLEEGLVMLIAGTDTSASGMSFTVSMMANNPDVQDKVFQELHEVFGDSDRPVVPEDLPHLKYLDAVIRESMRLYPPVPIIVREIHADTQLPSGITVTKECAIIINIWGVHRNPAYWGDDAEEFRPERFLEETGRHSVAYLAFSNGPRNCLGTQYSMMSMKTALATLFRNYRVLSPEDNMKQSAGVTNREPLKVKFEVMMKDVDGFRVKLVKRKNHIKRT</sequence>
<dbReference type="GO" id="GO:0020037">
    <property type="term" value="F:heme binding"/>
    <property type="evidence" value="ECO:0007669"/>
    <property type="project" value="InterPro"/>
</dbReference>
<keyword evidence="11 14" id="KW-0408">Iron</keyword>
<evidence type="ECO:0000313" key="17">
    <source>
        <dbReference type="EMBL" id="BBA58211.1"/>
    </source>
</evidence>
<keyword evidence="9" id="KW-0492">Microsome</keyword>
<name>A0A2Z5SAV1_LEMIM</name>
<keyword evidence="13" id="KW-0472">Membrane</keyword>
<evidence type="ECO:0000256" key="12">
    <source>
        <dbReference type="ARBA" id="ARBA00023033"/>
    </source>
</evidence>
<protein>
    <submittedName>
        <fullName evidence="17">Cytochrome P450</fullName>
    </submittedName>
</protein>
<reference evidence="17" key="1">
    <citation type="journal article" date="2019" name="Insect Biochem. Mol. Biol.">
        <title>Functional characterization of the epoxidase gene, Li_epo1 (CYP341B14), involved in generation of epoxyalkene pheromones in the mulberry tiger moth Lemyra imparilis.</title>
        <authorList>
            <person name="Rong Y."/>
            <person name="Fujii T."/>
            <person name="Naka H."/>
            <person name="Yamamoto M."/>
            <person name="Ishikawa Y."/>
        </authorList>
    </citation>
    <scope>NUCLEOTIDE SEQUENCE</scope>
</reference>
<dbReference type="InterPro" id="IPR050196">
    <property type="entry name" value="Cytochrome_P450_Monoox"/>
</dbReference>
<evidence type="ECO:0000256" key="5">
    <source>
        <dbReference type="ARBA" id="ARBA00010617"/>
    </source>
</evidence>
<keyword evidence="7 14" id="KW-0479">Metal-binding</keyword>
<evidence type="ECO:0000256" key="13">
    <source>
        <dbReference type="ARBA" id="ARBA00023136"/>
    </source>
</evidence>
<dbReference type="SUPFAM" id="SSF48264">
    <property type="entry name" value="Cytochrome P450"/>
    <property type="match status" value="1"/>
</dbReference>
<dbReference type="GO" id="GO:0004497">
    <property type="term" value="F:monooxygenase activity"/>
    <property type="evidence" value="ECO:0007669"/>
    <property type="project" value="UniProtKB-KW"/>
</dbReference>
<dbReference type="PROSITE" id="PS00086">
    <property type="entry name" value="CYTOCHROME_P450"/>
    <property type="match status" value="1"/>
</dbReference>
<dbReference type="Pfam" id="PF00067">
    <property type="entry name" value="p450"/>
    <property type="match status" value="1"/>
</dbReference>
<dbReference type="InterPro" id="IPR017972">
    <property type="entry name" value="Cyt_P450_CS"/>
</dbReference>
<evidence type="ECO:0000256" key="9">
    <source>
        <dbReference type="ARBA" id="ARBA00022848"/>
    </source>
</evidence>
<dbReference type="CDD" id="cd20628">
    <property type="entry name" value="CYP4"/>
    <property type="match status" value="1"/>
</dbReference>
<keyword evidence="6 14" id="KW-0349">Heme</keyword>
<evidence type="ECO:0000256" key="10">
    <source>
        <dbReference type="ARBA" id="ARBA00023002"/>
    </source>
</evidence>
<organism evidence="17">
    <name type="scientific">Lemyra imparilis</name>
    <name type="common">Mulberry tiger moth</name>
    <name type="synonym">Spilosoma imparilis</name>
    <dbReference type="NCBI Taxonomy" id="1578839"/>
    <lineage>
        <taxon>Eukaryota</taxon>
        <taxon>Metazoa</taxon>
        <taxon>Ecdysozoa</taxon>
        <taxon>Arthropoda</taxon>
        <taxon>Hexapoda</taxon>
        <taxon>Insecta</taxon>
        <taxon>Pterygota</taxon>
        <taxon>Neoptera</taxon>
        <taxon>Endopterygota</taxon>
        <taxon>Lepidoptera</taxon>
        <taxon>Glossata</taxon>
        <taxon>Ditrysia</taxon>
        <taxon>Noctuoidea</taxon>
        <taxon>Erebidae</taxon>
        <taxon>Arctiinae</taxon>
        <taxon>Lemyra</taxon>
    </lineage>
</organism>
<dbReference type="SMR" id="A0A2Z5SAV1"/>
<dbReference type="InterPro" id="IPR002401">
    <property type="entry name" value="Cyt_P450_E_grp-I"/>
</dbReference>
<evidence type="ECO:0000256" key="11">
    <source>
        <dbReference type="ARBA" id="ARBA00023004"/>
    </source>
</evidence>
<evidence type="ECO:0000256" key="8">
    <source>
        <dbReference type="ARBA" id="ARBA00022824"/>
    </source>
</evidence>
<feature type="chain" id="PRO_5016465817" evidence="16">
    <location>
        <begin position="18"/>
        <end position="509"/>
    </location>
</feature>
<dbReference type="EMBL" id="LC326250">
    <property type="protein sequence ID" value="BBA58211.1"/>
    <property type="molecule type" value="mRNA"/>
</dbReference>
<dbReference type="PRINTS" id="PR00385">
    <property type="entry name" value="P450"/>
</dbReference>
<dbReference type="GO" id="GO:0005506">
    <property type="term" value="F:iron ion binding"/>
    <property type="evidence" value="ECO:0007669"/>
    <property type="project" value="InterPro"/>
</dbReference>
<accession>A0A2Z5SAV1</accession>
<dbReference type="GO" id="GO:0016705">
    <property type="term" value="F:oxidoreductase activity, acting on paired donors, with incorporation or reduction of molecular oxygen"/>
    <property type="evidence" value="ECO:0007669"/>
    <property type="project" value="InterPro"/>
</dbReference>
<evidence type="ECO:0000256" key="2">
    <source>
        <dbReference type="ARBA" id="ARBA00003690"/>
    </source>
</evidence>
<evidence type="ECO:0000256" key="16">
    <source>
        <dbReference type="SAM" id="SignalP"/>
    </source>
</evidence>